<feature type="chain" id="PRO_5045524935" evidence="1">
    <location>
        <begin position="20"/>
        <end position="276"/>
    </location>
</feature>
<evidence type="ECO:0000256" key="1">
    <source>
        <dbReference type="SAM" id="SignalP"/>
    </source>
</evidence>
<keyword evidence="1" id="KW-0732">Signal</keyword>
<dbReference type="Proteomes" id="UP001526246">
    <property type="component" value="Unassembled WGS sequence"/>
</dbReference>
<evidence type="ECO:0000313" key="2">
    <source>
        <dbReference type="EMBL" id="MCW3797045.1"/>
    </source>
</evidence>
<name>A0ABT3JD98_9SPHN</name>
<feature type="signal peptide" evidence="1">
    <location>
        <begin position="1"/>
        <end position="19"/>
    </location>
</feature>
<sequence length="276" mass="30290">MRLVIAAVLSLTWGGAAIAAPPPPAIYPADRPQTLDGYDVAALYRSYWSWALRGRGDALKRSLRIDDQWLGKRWWGAPARSTLAHYDFGAIREDRLDLYCNGDPVKDEAAGSCAYRYQYAFVPDLLATSKPLHDAIDASFRPQELVALLKQQGYRRDEPDRSNEKLFALFARHTSQTKLYLPFVERHDTGSSTCPQLAKAVAGLGKINLDLAPAPANFAAGSSPHGALTEVEMDARTEAGRPITIRGNTALHAQMQPLWDAAEACSPPSYAAKVPR</sequence>
<keyword evidence="3" id="KW-1185">Reference proteome</keyword>
<dbReference type="EMBL" id="JAPDOB010000001">
    <property type="protein sequence ID" value="MCW3797045.1"/>
    <property type="molecule type" value="Genomic_DNA"/>
</dbReference>
<protein>
    <submittedName>
        <fullName evidence="2">Uncharacterized protein</fullName>
    </submittedName>
</protein>
<evidence type="ECO:0000313" key="3">
    <source>
        <dbReference type="Proteomes" id="UP001526246"/>
    </source>
</evidence>
<accession>A0ABT3JD98</accession>
<proteinExistence type="predicted"/>
<dbReference type="RefSeq" id="WP_264881127.1">
    <property type="nucleotide sequence ID" value="NZ_JAPDOB010000001.1"/>
</dbReference>
<reference evidence="2 3" key="1">
    <citation type="submission" date="2022-10" db="EMBL/GenBank/DDBJ databases">
        <title>Sphingomonas sp.</title>
        <authorList>
            <person name="Jin C."/>
        </authorList>
    </citation>
    <scope>NUCLEOTIDE SEQUENCE [LARGE SCALE GENOMIC DNA]</scope>
    <source>
        <strain evidence="2 3">BN140010</strain>
    </source>
</reference>
<gene>
    <name evidence="2" type="ORF">OMW55_04400</name>
</gene>
<organism evidence="2 3">
    <name type="scientific">Sphingomonas arvum</name>
    <dbReference type="NCBI Taxonomy" id="2992113"/>
    <lineage>
        <taxon>Bacteria</taxon>
        <taxon>Pseudomonadati</taxon>
        <taxon>Pseudomonadota</taxon>
        <taxon>Alphaproteobacteria</taxon>
        <taxon>Sphingomonadales</taxon>
        <taxon>Sphingomonadaceae</taxon>
        <taxon>Sphingomonas</taxon>
    </lineage>
</organism>
<comment type="caution">
    <text evidence="2">The sequence shown here is derived from an EMBL/GenBank/DDBJ whole genome shotgun (WGS) entry which is preliminary data.</text>
</comment>